<comment type="function">
    <text evidence="3">Catalyzes two sequential steps in the biosynthesis of coenzyme A. In the first step cysteine is conjugated to 4'-phosphopantothenate to form 4-phosphopantothenoylcysteine. In the second step the latter compound is decarboxylated to form 4'-phosphopantotheine.</text>
</comment>
<name>A0ABS1SD98_9MICO</name>
<keyword evidence="3" id="KW-0479">Metal-binding</keyword>
<sequence>MNIVLGVSGGIAAYKSVALARLLVEAGHEVHVVPTADALRFVGQPTWEAISRNPVTTSVHDDVPEVRHVALGQRADLVVVAPATANTLARMTAGLADDLLGTTLLATKAPVIVAPAMHTEMWQHPSTQDNVAILRARGVVFVGPESGRLTGNDTGPGRMSEPAAIFDRITAVLAAGVAEDAAEAAGLLVDAAPVSDDTVVASVPTSAFPAPGAERDGGDSDAAARAAEPEAPGDLEGVRVLVTAGGTREPIDPVRYLGNRSSGRQGVAVAAAAADRGAKVVLLAANIDDAVLAEVANRAAVRVVPVGTTAELESAAHAASAGAEAVIMAAAVADYRVADVADHKIRKEDAPGSAPTLTLVENPDILVGLVRERRPGQVIVGFAAETVESEDELLERGRRKLARKGVDLLAVNAVGWSEGFESADNAVRVLDVDGTVVSSVSGTKREVADRLLDAVRDELDAAAR</sequence>
<comment type="caution">
    <text evidence="7">The sequence shown here is derived from an EMBL/GenBank/DDBJ whole genome shotgun (WGS) entry which is preliminary data.</text>
</comment>
<keyword evidence="2 3" id="KW-0456">Lyase</keyword>
<feature type="binding site" evidence="3">
    <location>
        <position position="404"/>
    </location>
    <ligand>
        <name>CTP</name>
        <dbReference type="ChEBI" id="CHEBI:37563"/>
    </ligand>
</feature>
<feature type="binding site" evidence="3">
    <location>
        <begin position="363"/>
        <end position="366"/>
    </location>
    <ligand>
        <name>CTP</name>
        <dbReference type="ChEBI" id="CHEBI:37563"/>
    </ligand>
</feature>
<feature type="binding site" evidence="3">
    <location>
        <position position="382"/>
    </location>
    <ligand>
        <name>CTP</name>
        <dbReference type="ChEBI" id="CHEBI:37563"/>
    </ligand>
</feature>
<feature type="domain" description="Flavoprotein" evidence="5">
    <location>
        <begin position="1"/>
        <end position="171"/>
    </location>
</feature>
<dbReference type="HAMAP" id="MF_02225">
    <property type="entry name" value="CoaBC"/>
    <property type="match status" value="1"/>
</dbReference>
<evidence type="ECO:0000313" key="8">
    <source>
        <dbReference type="Proteomes" id="UP001645859"/>
    </source>
</evidence>
<keyword evidence="3" id="KW-0288">FMN</keyword>
<feature type="binding site" evidence="3">
    <location>
        <position position="400"/>
    </location>
    <ligand>
        <name>CTP</name>
        <dbReference type="ChEBI" id="CHEBI:37563"/>
    </ligand>
</feature>
<keyword evidence="3" id="KW-0511">Multifunctional enzyme</keyword>
<comment type="pathway">
    <text evidence="3">Cofactor biosynthesis; coenzyme A biosynthesis; CoA from (R)-pantothenate: step 2/5.</text>
</comment>
<dbReference type="InterPro" id="IPR003382">
    <property type="entry name" value="Flavoprotein"/>
</dbReference>
<feature type="region of interest" description="Phosphopantothenoylcysteine decarboxylase" evidence="3">
    <location>
        <begin position="1"/>
        <end position="239"/>
    </location>
</feature>
<comment type="cofactor">
    <cofactor evidence="3">
        <name>Mg(2+)</name>
        <dbReference type="ChEBI" id="CHEBI:18420"/>
    </cofactor>
</comment>
<comment type="pathway">
    <text evidence="3">Cofactor biosynthesis; coenzyme A biosynthesis; CoA from (R)-pantothenate: step 3/5.</text>
</comment>
<evidence type="ECO:0000313" key="7">
    <source>
        <dbReference type="EMBL" id="MBL3678032.1"/>
    </source>
</evidence>
<protein>
    <recommendedName>
        <fullName evidence="3">Coenzyme A biosynthesis bifunctional protein CoaBC</fullName>
    </recommendedName>
    <alternativeName>
        <fullName evidence="3">DNA/pantothenate metabolism flavoprotein</fullName>
    </alternativeName>
    <alternativeName>
        <fullName evidence="3">Phosphopantothenoylcysteine synthetase/decarboxylase</fullName>
        <shortName evidence="3">PPCS-PPCDC</shortName>
    </alternativeName>
    <domain>
        <recommendedName>
            <fullName evidence="3">Phosphopantothenoylcysteine decarboxylase</fullName>
            <shortName evidence="3">PPC decarboxylase</shortName>
            <shortName evidence="3">PPC-DC</shortName>
            <ecNumber evidence="3">4.1.1.36</ecNumber>
        </recommendedName>
        <alternativeName>
            <fullName evidence="3">CoaC</fullName>
        </alternativeName>
    </domain>
    <domain>
        <recommendedName>
            <fullName evidence="3">Phosphopantothenate--cysteine ligase</fullName>
            <ecNumber evidence="3">6.3.2.5</ecNumber>
        </recommendedName>
        <alternativeName>
            <fullName evidence="3">CoaB</fullName>
        </alternativeName>
        <alternativeName>
            <fullName evidence="3">Phosphopantothenoylcysteine synthetase</fullName>
            <shortName evidence="3">PPC synthetase</shortName>
            <shortName evidence="3">PPC-S</shortName>
        </alternativeName>
    </domain>
</protein>
<evidence type="ECO:0000259" key="5">
    <source>
        <dbReference type="Pfam" id="PF02441"/>
    </source>
</evidence>
<evidence type="ECO:0000259" key="6">
    <source>
        <dbReference type="Pfam" id="PF04127"/>
    </source>
</evidence>
<dbReference type="SUPFAM" id="SSF102645">
    <property type="entry name" value="CoaB-like"/>
    <property type="match status" value="1"/>
</dbReference>
<comment type="cofactor">
    <cofactor evidence="3">
        <name>FMN</name>
        <dbReference type="ChEBI" id="CHEBI:58210"/>
    </cofactor>
    <text evidence="3">Binds 1 FMN per subunit.</text>
</comment>
<feature type="binding site" evidence="3">
    <location>
        <position position="344"/>
    </location>
    <ligand>
        <name>CTP</name>
        <dbReference type="ChEBI" id="CHEBI:37563"/>
    </ligand>
</feature>
<dbReference type="InterPro" id="IPR035929">
    <property type="entry name" value="CoaB-like_sf"/>
</dbReference>
<feature type="region of interest" description="Disordered" evidence="4">
    <location>
        <begin position="205"/>
        <end position="230"/>
    </location>
</feature>
<dbReference type="EC" id="4.1.1.36" evidence="3"/>
<dbReference type="RefSeq" id="WP_202343278.1">
    <property type="nucleotide sequence ID" value="NZ_BAAAPI010000016.1"/>
</dbReference>
<comment type="catalytic activity">
    <reaction evidence="3">
        <text>(R)-4'-phosphopantothenate + L-cysteine + CTP = N-[(R)-4-phosphopantothenoyl]-L-cysteine + CMP + diphosphate + H(+)</text>
        <dbReference type="Rhea" id="RHEA:19397"/>
        <dbReference type="ChEBI" id="CHEBI:10986"/>
        <dbReference type="ChEBI" id="CHEBI:15378"/>
        <dbReference type="ChEBI" id="CHEBI:33019"/>
        <dbReference type="ChEBI" id="CHEBI:35235"/>
        <dbReference type="ChEBI" id="CHEBI:37563"/>
        <dbReference type="ChEBI" id="CHEBI:59458"/>
        <dbReference type="ChEBI" id="CHEBI:60377"/>
        <dbReference type="EC" id="6.3.2.5"/>
    </reaction>
</comment>
<dbReference type="PANTHER" id="PTHR14359">
    <property type="entry name" value="HOMO-OLIGOMERIC FLAVIN CONTAINING CYS DECARBOXYLASE FAMILY"/>
    <property type="match status" value="1"/>
</dbReference>
<keyword evidence="3" id="KW-0460">Magnesium</keyword>
<dbReference type="Pfam" id="PF02441">
    <property type="entry name" value="Flavoprotein"/>
    <property type="match status" value="1"/>
</dbReference>
<dbReference type="SUPFAM" id="SSF52507">
    <property type="entry name" value="Homo-oligomeric flavin-containing Cys decarboxylases, HFCD"/>
    <property type="match status" value="1"/>
</dbReference>
<comment type="similarity">
    <text evidence="3">In the C-terminal section; belongs to the PPC synthetase family.</text>
</comment>
<dbReference type="EC" id="6.3.2.5" evidence="3"/>
<keyword evidence="8" id="KW-1185">Reference proteome</keyword>
<dbReference type="EMBL" id="QYAC01000001">
    <property type="protein sequence ID" value="MBL3678032.1"/>
    <property type="molecule type" value="Genomic_DNA"/>
</dbReference>
<comment type="catalytic activity">
    <reaction evidence="3">
        <text>N-[(R)-4-phosphopantothenoyl]-L-cysteine + H(+) = (R)-4'-phosphopantetheine + CO2</text>
        <dbReference type="Rhea" id="RHEA:16793"/>
        <dbReference type="ChEBI" id="CHEBI:15378"/>
        <dbReference type="ChEBI" id="CHEBI:16526"/>
        <dbReference type="ChEBI" id="CHEBI:59458"/>
        <dbReference type="ChEBI" id="CHEBI:61723"/>
        <dbReference type="EC" id="4.1.1.36"/>
    </reaction>
</comment>
<comment type="similarity">
    <text evidence="3">In the N-terminal section; belongs to the HFCD (homo-oligomeric flavin containing Cys decarboxylase) superfamily.</text>
</comment>
<dbReference type="InterPro" id="IPR007085">
    <property type="entry name" value="DNA/pantothenate-metab_flavo_C"/>
</dbReference>
<dbReference type="InterPro" id="IPR005252">
    <property type="entry name" value="CoaBC"/>
</dbReference>
<dbReference type="Gene3D" id="3.40.50.10300">
    <property type="entry name" value="CoaB-like"/>
    <property type="match status" value="1"/>
</dbReference>
<keyword evidence="3" id="KW-0436">Ligase</keyword>
<evidence type="ECO:0000256" key="1">
    <source>
        <dbReference type="ARBA" id="ARBA00022793"/>
    </source>
</evidence>
<feature type="region of interest" description="Phosphopantothenate--cysteine ligase" evidence="3">
    <location>
        <begin position="240"/>
        <end position="464"/>
    </location>
</feature>
<gene>
    <name evidence="3" type="primary">coaBC</name>
    <name evidence="7" type="ORF">D3230_01770</name>
</gene>
<comment type="caution">
    <text evidence="3">Lacks conserved residue(s) required for the propagation of feature annotation.</text>
</comment>
<evidence type="ECO:0000256" key="4">
    <source>
        <dbReference type="SAM" id="MobiDB-lite"/>
    </source>
</evidence>
<accession>A0ABS1SD98</accession>
<organism evidence="7 8">
    <name type="scientific">Leucobacter chromiireducens subsp. solipictus</name>
    <dbReference type="NCBI Taxonomy" id="398235"/>
    <lineage>
        <taxon>Bacteria</taxon>
        <taxon>Bacillati</taxon>
        <taxon>Actinomycetota</taxon>
        <taxon>Actinomycetes</taxon>
        <taxon>Micrococcales</taxon>
        <taxon>Microbacteriaceae</taxon>
        <taxon>Leucobacter</taxon>
    </lineage>
</organism>
<dbReference type="PANTHER" id="PTHR14359:SF6">
    <property type="entry name" value="PHOSPHOPANTOTHENOYLCYSTEINE DECARBOXYLASE"/>
    <property type="match status" value="1"/>
</dbReference>
<feature type="compositionally biased region" description="Low complexity" evidence="4">
    <location>
        <begin position="220"/>
        <end position="230"/>
    </location>
</feature>
<feature type="binding site" evidence="3">
    <location>
        <position position="334"/>
    </location>
    <ligand>
        <name>CTP</name>
        <dbReference type="ChEBI" id="CHEBI:37563"/>
    </ligand>
</feature>
<dbReference type="Proteomes" id="UP001645859">
    <property type="component" value="Unassembled WGS sequence"/>
</dbReference>
<evidence type="ECO:0000256" key="2">
    <source>
        <dbReference type="ARBA" id="ARBA00023239"/>
    </source>
</evidence>
<evidence type="ECO:0000256" key="3">
    <source>
        <dbReference type="HAMAP-Rule" id="MF_02225"/>
    </source>
</evidence>
<keyword evidence="1 3" id="KW-0210">Decarboxylase</keyword>
<reference evidence="7 8" key="1">
    <citation type="submission" date="2018-09" db="EMBL/GenBank/DDBJ databases">
        <title>Comparative genomics of Leucobacter spp.</title>
        <authorList>
            <person name="Reis A.C."/>
            <person name="Kolvenbach B.A."/>
            <person name="Corvini P.F.X."/>
            <person name="Nunes O.C."/>
        </authorList>
    </citation>
    <scope>NUCLEOTIDE SEQUENCE [LARGE SCALE GENOMIC DNA]</scope>
    <source>
        <strain evidence="7 8">TAN 31504</strain>
    </source>
</reference>
<dbReference type="Pfam" id="PF04127">
    <property type="entry name" value="DFP"/>
    <property type="match status" value="1"/>
</dbReference>
<feature type="domain" description="DNA/pantothenate metabolism flavoprotein C-terminal" evidence="6">
    <location>
        <begin position="235"/>
        <end position="456"/>
    </location>
</feature>
<keyword evidence="3" id="KW-0285">Flavoprotein</keyword>
<dbReference type="InterPro" id="IPR036551">
    <property type="entry name" value="Flavin_trans-like"/>
</dbReference>
<proteinExistence type="inferred from homology"/>
<dbReference type="Gene3D" id="3.40.50.1950">
    <property type="entry name" value="Flavin prenyltransferase-like"/>
    <property type="match status" value="1"/>
</dbReference>